<name>A0A7K0D7K2_9NOCA</name>
<dbReference type="OrthoDB" id="345021at2"/>
<protein>
    <submittedName>
        <fullName evidence="4">Spore coat protein A</fullName>
    </submittedName>
</protein>
<comment type="caution">
    <text evidence="4">The sequence shown here is derived from an EMBL/GenBank/DDBJ whole genome shotgun (WGS) entry which is preliminary data.</text>
</comment>
<dbReference type="PANTHER" id="PTHR48267:SF1">
    <property type="entry name" value="BILIRUBIN OXIDASE"/>
    <property type="match status" value="1"/>
</dbReference>
<dbReference type="Pfam" id="PF07732">
    <property type="entry name" value="Cu-oxidase_3"/>
    <property type="match status" value="1"/>
</dbReference>
<dbReference type="GO" id="GO:0016491">
    <property type="term" value="F:oxidoreductase activity"/>
    <property type="evidence" value="ECO:0007669"/>
    <property type="project" value="InterPro"/>
</dbReference>
<dbReference type="CDD" id="cd13844">
    <property type="entry name" value="CuRO_1_BOD_CotA_like"/>
    <property type="match status" value="1"/>
</dbReference>
<dbReference type="InterPro" id="IPR008972">
    <property type="entry name" value="Cupredoxin"/>
</dbReference>
<evidence type="ECO:0000313" key="5">
    <source>
        <dbReference type="Proteomes" id="UP000438448"/>
    </source>
</evidence>
<feature type="domain" description="Plastocyanin-like" evidence="3">
    <location>
        <begin position="141"/>
        <end position="210"/>
    </location>
</feature>
<dbReference type="InterPro" id="IPR045087">
    <property type="entry name" value="Cu-oxidase_fam"/>
</dbReference>
<proteinExistence type="inferred from homology"/>
<dbReference type="Proteomes" id="UP000438448">
    <property type="component" value="Unassembled WGS sequence"/>
</dbReference>
<dbReference type="EMBL" id="WEGK01000011">
    <property type="protein sequence ID" value="MQY21760.1"/>
    <property type="molecule type" value="Genomic_DNA"/>
</dbReference>
<dbReference type="PROSITE" id="PS51318">
    <property type="entry name" value="TAT"/>
    <property type="match status" value="1"/>
</dbReference>
<dbReference type="AlphaFoldDB" id="A0A7K0D7K2"/>
<evidence type="ECO:0000256" key="1">
    <source>
        <dbReference type="ARBA" id="ARBA00010609"/>
    </source>
</evidence>
<dbReference type="GO" id="GO:0005507">
    <property type="term" value="F:copper ion binding"/>
    <property type="evidence" value="ECO:0007669"/>
    <property type="project" value="InterPro"/>
</dbReference>
<evidence type="ECO:0000259" key="3">
    <source>
        <dbReference type="Pfam" id="PF07732"/>
    </source>
</evidence>
<dbReference type="Gene3D" id="2.60.40.420">
    <property type="entry name" value="Cupredoxins - blue copper proteins"/>
    <property type="match status" value="3"/>
</dbReference>
<gene>
    <name evidence="4" type="primary">cotA_1</name>
    <name evidence="4" type="ORF">NRB20_48730</name>
</gene>
<dbReference type="InterPro" id="IPR006311">
    <property type="entry name" value="TAT_signal"/>
</dbReference>
<organism evidence="4 5">
    <name type="scientific">Nocardia macrotermitis</name>
    <dbReference type="NCBI Taxonomy" id="2585198"/>
    <lineage>
        <taxon>Bacteria</taxon>
        <taxon>Bacillati</taxon>
        <taxon>Actinomycetota</taxon>
        <taxon>Actinomycetes</taxon>
        <taxon>Mycobacteriales</taxon>
        <taxon>Nocardiaceae</taxon>
        <taxon>Nocardia</taxon>
    </lineage>
</organism>
<feature type="domain" description="Plastocyanin-like" evidence="2">
    <location>
        <begin position="422"/>
        <end position="531"/>
    </location>
</feature>
<dbReference type="Pfam" id="PF07731">
    <property type="entry name" value="Cu-oxidase_2"/>
    <property type="match status" value="1"/>
</dbReference>
<dbReference type="PANTHER" id="PTHR48267">
    <property type="entry name" value="CUPREDOXIN SUPERFAMILY PROTEIN"/>
    <property type="match status" value="1"/>
</dbReference>
<comment type="similarity">
    <text evidence="1">Belongs to the multicopper oxidase family.</text>
</comment>
<keyword evidence="5" id="KW-1185">Reference proteome</keyword>
<evidence type="ECO:0000259" key="2">
    <source>
        <dbReference type="Pfam" id="PF07731"/>
    </source>
</evidence>
<keyword evidence="4" id="KW-0946">Virion</keyword>
<dbReference type="SUPFAM" id="SSF49503">
    <property type="entry name" value="Cupredoxins"/>
    <property type="match status" value="3"/>
</dbReference>
<reference evidence="4 5" key="1">
    <citation type="submission" date="2019-10" db="EMBL/GenBank/DDBJ databases">
        <title>Nocardia macrotermitis sp. nov. and Nocardia aurantia sp. nov., isolated from the gut of fungus growing-termite Macrotermes natalensis.</title>
        <authorList>
            <person name="Benndorf R."/>
            <person name="Schwitalla J."/>
            <person name="Martin K."/>
            <person name="De Beer W."/>
            <person name="Kaster A.-K."/>
            <person name="Vollmers J."/>
            <person name="Poulsen M."/>
            <person name="Beemelmanns C."/>
        </authorList>
    </citation>
    <scope>NUCLEOTIDE SEQUENCE [LARGE SCALE GENOMIC DNA]</scope>
    <source>
        <strain evidence="4 5">RB20</strain>
    </source>
</reference>
<accession>A0A7K0D7K2</accession>
<sequence>MDGPIGRRGFLRRAGVGMVAAGMYCRTVDLAAADPPALPPSPLLFHSPPLRPFVDEMPRMPVLRGTDLTLNAATTTHRFHRDLGPSPALGYGGMDYLGPTIEHRVDEPLTLRFGNRIGTHPFAADMDTTVHGVSERYRTSPPCSFHLHGGVTPPDSDGHPERLVFPGQALTHHFPLRQYATNLWYHDHAMGITRANVYAGLAGMMLLRDEFDTGAPGNPLGLPAGEFELPLVLQEKLFTADGHQSLRSTVVVPQGLWEGGGVGDVGLVNGAVWPELEVARGLYRFRVLNAASFSLWNLFFGNRMRFWVIGNDHGLLDQPVPVRNLLLEPAERVDLLVDFSGLAPGETVELRNDEAPVFQAAILGEVAMPLFCRFRAASRRGFTGTVPQRLRGGSGLPAALPPLEQPTVVRNLTVSQPYAVRMPPAIMVLNNLTFDDPEIEMPRQGTVEQWNIINITPDPHPIHIHLVNFRILSRTPLRTIDYQLANPQPPVGVKWTPSAENFLAGPAQPPAAWESGWKDTVRVEGGTVTCLIVRFPTAAELGFDPDATFPAALTGTDMATTHPMSHSAMSHAELQGYVWHCHLLDHEDHEMMLRYRTVR</sequence>
<dbReference type="InterPro" id="IPR011707">
    <property type="entry name" value="Cu-oxidase-like_N"/>
</dbReference>
<evidence type="ECO:0000313" key="4">
    <source>
        <dbReference type="EMBL" id="MQY21760.1"/>
    </source>
</evidence>
<dbReference type="InterPro" id="IPR011706">
    <property type="entry name" value="Cu-oxidase_C"/>
</dbReference>
<dbReference type="RefSeq" id="WP_153412818.1">
    <property type="nucleotide sequence ID" value="NZ_WEGK01000011.1"/>
</dbReference>
<keyword evidence="4" id="KW-0167">Capsid protein</keyword>